<organism evidence="4 5">
    <name type="scientific">Alteromonas aquimaris</name>
    <dbReference type="NCBI Taxonomy" id="2998417"/>
    <lineage>
        <taxon>Bacteria</taxon>
        <taxon>Pseudomonadati</taxon>
        <taxon>Pseudomonadota</taxon>
        <taxon>Gammaproteobacteria</taxon>
        <taxon>Alteromonadales</taxon>
        <taxon>Alteromonadaceae</taxon>
        <taxon>Alteromonas/Salinimonas group</taxon>
        <taxon>Alteromonas</taxon>
    </lineage>
</organism>
<feature type="domain" description="Prokaryotic-type class I peptide chain release factors" evidence="3">
    <location>
        <begin position="19"/>
        <end position="35"/>
    </location>
</feature>
<feature type="compositionally biased region" description="Basic residues" evidence="2">
    <location>
        <begin position="99"/>
        <end position="118"/>
    </location>
</feature>
<keyword evidence="5" id="KW-1185">Reference proteome</keyword>
<protein>
    <submittedName>
        <fullName evidence="4">Alternative ribosome rescue aminoacyl-tRNA hydrolase ArfB</fullName>
        <ecNumber evidence="4">3.1.1.29</ecNumber>
    </submittedName>
</protein>
<dbReference type="GO" id="GO:0004045">
    <property type="term" value="F:peptidyl-tRNA hydrolase activity"/>
    <property type="evidence" value="ECO:0007669"/>
    <property type="project" value="UniProtKB-EC"/>
</dbReference>
<dbReference type="NCBIfam" id="NF006718">
    <property type="entry name" value="PRK09256.1"/>
    <property type="match status" value="1"/>
</dbReference>
<dbReference type="SUPFAM" id="SSF75620">
    <property type="entry name" value="Release factor"/>
    <property type="match status" value="1"/>
</dbReference>
<keyword evidence="4" id="KW-0378">Hydrolase</keyword>
<comment type="similarity">
    <text evidence="1">Belongs to the prokaryotic/mitochondrial release factor family.</text>
</comment>
<dbReference type="InterPro" id="IPR045853">
    <property type="entry name" value="Pep_chain_release_fac_I_sf"/>
</dbReference>
<evidence type="ECO:0000256" key="2">
    <source>
        <dbReference type="SAM" id="MobiDB-lite"/>
    </source>
</evidence>
<dbReference type="PROSITE" id="PS00745">
    <property type="entry name" value="RF_PROK_I"/>
    <property type="match status" value="1"/>
</dbReference>
<dbReference type="PANTHER" id="PTHR47814:SF1">
    <property type="entry name" value="PEPTIDYL-TRNA HYDROLASE ARFB"/>
    <property type="match status" value="1"/>
</dbReference>
<sequence length="135" mass="15458">MSGYHANLTENDVELSAIRAQGSGGQNVNKVSSAIHLRFDINESILPDEIKARLLQTNDSRITAEGVFVLKAQQYRTQEQNRADAILRLNEWITQSTKVQKKRRPTRVSKAVKARRQQSKQATSQKKQRRQKPEF</sequence>
<dbReference type="Proteomes" id="UP001142810">
    <property type="component" value="Unassembled WGS sequence"/>
</dbReference>
<dbReference type="PANTHER" id="PTHR47814">
    <property type="entry name" value="PEPTIDYL-TRNA HYDROLASE ARFB"/>
    <property type="match status" value="1"/>
</dbReference>
<evidence type="ECO:0000313" key="5">
    <source>
        <dbReference type="Proteomes" id="UP001142810"/>
    </source>
</evidence>
<reference evidence="4" key="1">
    <citation type="submission" date="2022-11" db="EMBL/GenBank/DDBJ databases">
        <title>Alteromonas sp. nov., isolated from sea water of the Qingdao.</title>
        <authorList>
            <person name="Wang Q."/>
        </authorList>
    </citation>
    <scope>NUCLEOTIDE SEQUENCE</scope>
    <source>
        <strain evidence="4">ASW11-7</strain>
    </source>
</reference>
<dbReference type="RefSeq" id="WP_265615796.1">
    <property type="nucleotide sequence ID" value="NZ_JAPFRD010000002.1"/>
</dbReference>
<feature type="compositionally biased region" description="Basic residues" evidence="2">
    <location>
        <begin position="126"/>
        <end position="135"/>
    </location>
</feature>
<gene>
    <name evidence="4" type="primary">arfB</name>
    <name evidence="4" type="ORF">OPS25_01075</name>
</gene>
<dbReference type="Gene3D" id="3.30.160.20">
    <property type="match status" value="1"/>
</dbReference>
<dbReference type="InterPro" id="IPR000352">
    <property type="entry name" value="Pep_chain_release_fac_I"/>
</dbReference>
<dbReference type="Pfam" id="PF00472">
    <property type="entry name" value="RF-1"/>
    <property type="match status" value="1"/>
</dbReference>
<evidence type="ECO:0000313" key="4">
    <source>
        <dbReference type="EMBL" id="MCW8107095.1"/>
    </source>
</evidence>
<dbReference type="EMBL" id="JAPFRD010000002">
    <property type="protein sequence ID" value="MCW8107095.1"/>
    <property type="molecule type" value="Genomic_DNA"/>
</dbReference>
<comment type="caution">
    <text evidence="4">The sequence shown here is derived from an EMBL/GenBank/DDBJ whole genome shotgun (WGS) entry which is preliminary data.</text>
</comment>
<name>A0ABT3P2X0_9ALTE</name>
<proteinExistence type="inferred from homology"/>
<feature type="region of interest" description="Disordered" evidence="2">
    <location>
        <begin position="98"/>
        <end position="135"/>
    </location>
</feature>
<evidence type="ECO:0000259" key="3">
    <source>
        <dbReference type="PROSITE" id="PS00745"/>
    </source>
</evidence>
<dbReference type="EC" id="3.1.1.29" evidence="4"/>
<accession>A0ABT3P2X0</accession>
<evidence type="ECO:0000256" key="1">
    <source>
        <dbReference type="ARBA" id="ARBA00010835"/>
    </source>
</evidence>